<evidence type="ECO:0000256" key="7">
    <source>
        <dbReference type="ARBA" id="ARBA00023170"/>
    </source>
</evidence>
<dbReference type="AlphaFoldDB" id="A0A346D4B3"/>
<evidence type="ECO:0000313" key="9">
    <source>
        <dbReference type="EMBL" id="AXM05283.1"/>
    </source>
</evidence>
<accession>A0A346D4B3</accession>
<evidence type="ECO:0000256" key="8">
    <source>
        <dbReference type="ARBA" id="ARBA00023224"/>
    </source>
</evidence>
<keyword evidence="2" id="KW-0716">Sensory transduction</keyword>
<keyword evidence="8" id="KW-0807">Transducer</keyword>
<evidence type="ECO:0000256" key="6">
    <source>
        <dbReference type="ARBA" id="ARBA00023136"/>
    </source>
</evidence>
<dbReference type="GO" id="GO:0007165">
    <property type="term" value="P:signal transduction"/>
    <property type="evidence" value="ECO:0007669"/>
    <property type="project" value="UniProtKB-KW"/>
</dbReference>
<protein>
    <submittedName>
        <fullName evidence="9">Odorant receptor</fullName>
    </submittedName>
</protein>
<evidence type="ECO:0000256" key="3">
    <source>
        <dbReference type="ARBA" id="ARBA00022692"/>
    </source>
</evidence>
<comment type="subcellular location">
    <subcellularLocation>
        <location evidence="1">Membrane</location>
        <topology evidence="1">Multi-pass membrane protein</topology>
    </subcellularLocation>
</comment>
<keyword evidence="5" id="KW-1133">Transmembrane helix</keyword>
<evidence type="ECO:0000256" key="2">
    <source>
        <dbReference type="ARBA" id="ARBA00022606"/>
    </source>
</evidence>
<dbReference type="EMBL" id="MG859455">
    <property type="protein sequence ID" value="AXM05283.1"/>
    <property type="molecule type" value="mRNA"/>
</dbReference>
<dbReference type="GO" id="GO:0016020">
    <property type="term" value="C:membrane"/>
    <property type="evidence" value="ECO:0007669"/>
    <property type="project" value="UniProtKB-SubCell"/>
</dbReference>
<proteinExistence type="evidence at transcript level"/>
<evidence type="ECO:0000256" key="4">
    <source>
        <dbReference type="ARBA" id="ARBA00022725"/>
    </source>
</evidence>
<reference evidence="9" key="2">
    <citation type="submission" date="2018-01" db="EMBL/GenBank/DDBJ databases">
        <authorList>
            <person name="Gaut B.S."/>
            <person name="Morton B.R."/>
            <person name="Clegg M.T."/>
            <person name="Duvall M.R."/>
        </authorList>
    </citation>
    <scope>NUCLEOTIDE SEQUENCE</scope>
    <source>
        <strain evidence="9">CchlOR165</strain>
    </source>
</reference>
<sequence>MYTTLITFVLMPVTPKIMDIVMPLNASRSLIYPLPLSYGNINVDKYYVPIMIHADCGILIAITTIVAMDTTYAVYVQHACGLFAAVGDRLHHLMESRDNELMDKSSELNAEKTTYRSIVDCIEMHKGAIQLVTDSYLHFSFGQIILDHGIDFRFPVMKKDTQNA</sequence>
<dbReference type="Pfam" id="PF02949">
    <property type="entry name" value="7tm_6"/>
    <property type="match status" value="1"/>
</dbReference>
<evidence type="ECO:0000256" key="1">
    <source>
        <dbReference type="ARBA" id="ARBA00004141"/>
    </source>
</evidence>
<dbReference type="InterPro" id="IPR004117">
    <property type="entry name" value="7tm6_olfct_rcpt"/>
</dbReference>
<dbReference type="GO" id="GO:0005549">
    <property type="term" value="F:odorant binding"/>
    <property type="evidence" value="ECO:0007669"/>
    <property type="project" value="InterPro"/>
</dbReference>
<keyword evidence="6" id="KW-0472">Membrane</keyword>
<keyword evidence="4" id="KW-0552">Olfaction</keyword>
<name>A0A346D4B3_9HYME</name>
<organism evidence="9">
    <name type="scientific">Campoletis chlorideae</name>
    <dbReference type="NCBI Taxonomy" id="219166"/>
    <lineage>
        <taxon>Eukaryota</taxon>
        <taxon>Metazoa</taxon>
        <taxon>Ecdysozoa</taxon>
        <taxon>Arthropoda</taxon>
        <taxon>Hexapoda</taxon>
        <taxon>Insecta</taxon>
        <taxon>Pterygota</taxon>
        <taxon>Neoptera</taxon>
        <taxon>Endopterygota</taxon>
        <taxon>Hymenoptera</taxon>
        <taxon>Apocrita</taxon>
        <taxon>Ichneumonoidea</taxon>
        <taxon>Ichneumonidae</taxon>
        <taxon>Campopleginae</taxon>
        <taxon>Dusona group</taxon>
        <taxon>Campoletis</taxon>
    </lineage>
</organism>
<evidence type="ECO:0000256" key="5">
    <source>
        <dbReference type="ARBA" id="ARBA00022989"/>
    </source>
</evidence>
<dbReference type="GO" id="GO:0004984">
    <property type="term" value="F:olfactory receptor activity"/>
    <property type="evidence" value="ECO:0007669"/>
    <property type="project" value="InterPro"/>
</dbReference>
<reference evidence="9" key="1">
    <citation type="journal article" date="2018" name="Insect Mol. Biol.">
        <title>An odorant receptor mediates the attractiveness of cis-jasmone to Campoletis chlorideae, the endoparasitoid of Helicoverpa armigera.</title>
        <authorList>
            <person name="Sun Y.L."/>
            <person name="Dong J.F."/>
            <person name="Ning C."/>
            <person name="Ding P.P."/>
            <person name="Huang L.Q."/>
            <person name="Sun J.G."/>
            <person name="Wang C.Z."/>
        </authorList>
    </citation>
    <scope>NUCLEOTIDE SEQUENCE</scope>
    <source>
        <strain evidence="9">CchlOR165</strain>
    </source>
</reference>
<keyword evidence="3" id="KW-0812">Transmembrane</keyword>
<keyword evidence="7 9" id="KW-0675">Receptor</keyword>